<evidence type="ECO:0000259" key="5">
    <source>
        <dbReference type="PROSITE" id="PS51898"/>
    </source>
</evidence>
<dbReference type="InterPro" id="IPR013762">
    <property type="entry name" value="Integrase-like_cat_sf"/>
</dbReference>
<evidence type="ECO:0000256" key="3">
    <source>
        <dbReference type="ARBA" id="ARBA00023125"/>
    </source>
</evidence>
<name>A0A7Y6TYC7_9BURK</name>
<evidence type="ECO:0000256" key="1">
    <source>
        <dbReference type="ARBA" id="ARBA00008857"/>
    </source>
</evidence>
<comment type="caution">
    <text evidence="6">The sequence shown here is derived from an EMBL/GenBank/DDBJ whole genome shotgun (WGS) entry which is preliminary data.</text>
</comment>
<dbReference type="CDD" id="cd00801">
    <property type="entry name" value="INT_P4_C"/>
    <property type="match status" value="1"/>
</dbReference>
<dbReference type="AlphaFoldDB" id="A0A7Y6TYC7"/>
<keyword evidence="2" id="KW-0229">DNA integration</keyword>
<reference evidence="6 7" key="1">
    <citation type="submission" date="2020-06" db="EMBL/GenBank/DDBJ databases">
        <title>Schlegella sp. ID0723 isolated from air conditioner.</title>
        <authorList>
            <person name="Kim D.Y."/>
            <person name="Kim D.-U."/>
        </authorList>
    </citation>
    <scope>NUCLEOTIDE SEQUENCE [LARGE SCALE GENOMIC DNA]</scope>
    <source>
        <strain evidence="6 7">ID0723</strain>
    </source>
</reference>
<feature type="domain" description="Tyr recombinase" evidence="5">
    <location>
        <begin position="204"/>
        <end position="381"/>
    </location>
</feature>
<accession>A0A7Y6TYC7</accession>
<dbReference type="Pfam" id="PF00589">
    <property type="entry name" value="Phage_integrase"/>
    <property type="match status" value="1"/>
</dbReference>
<dbReference type="Gene3D" id="1.10.443.10">
    <property type="entry name" value="Intergrase catalytic core"/>
    <property type="match status" value="1"/>
</dbReference>
<dbReference type="Pfam" id="PF22022">
    <property type="entry name" value="Phage_int_M"/>
    <property type="match status" value="1"/>
</dbReference>
<dbReference type="PANTHER" id="PTHR30629:SF2">
    <property type="entry name" value="PROPHAGE INTEGRASE INTS-RELATED"/>
    <property type="match status" value="1"/>
</dbReference>
<keyword evidence="7" id="KW-1185">Reference proteome</keyword>
<comment type="similarity">
    <text evidence="1">Belongs to the 'phage' integrase family.</text>
</comment>
<evidence type="ECO:0000313" key="6">
    <source>
        <dbReference type="EMBL" id="NUZ08074.1"/>
    </source>
</evidence>
<protein>
    <submittedName>
        <fullName evidence="6">Integrase arm-type DNA-binding domain-containing protein</fullName>
    </submittedName>
</protein>
<keyword evidence="3 6" id="KW-0238">DNA-binding</keyword>
<dbReference type="RefSeq" id="WP_176070905.1">
    <property type="nucleotide sequence ID" value="NZ_JABWMJ010000010.1"/>
</dbReference>
<dbReference type="InterPro" id="IPR050808">
    <property type="entry name" value="Phage_Integrase"/>
</dbReference>
<sequence length="400" mass="45274">MALTDASVRSAKPGPKPVKLFDGQGLYLLVQPTGGKLWRLKYRFAGKERLLALGSYGDVTLREARQKRDEAREQLRNGQDPSLLRKVEKLTQRAAAENSFETVARAWWNQWKATKSAKHQDEVLRRLERDTFPDLGPLPISSITAAQLLAVSLKIERRGAHDLAKRAYQTAGQICRFAVAHGILQRNPAADVRPSDALKPTRKGNYARLDAKELPELLRKIDSYDGSPYTRSALKLMTLTFVRTSELIASRWEEFDLSVAQWRIPATRMKMQTPHIVPLSRQALEVLAELKGFRTACPLVFPGERDHEKPMSNNTILFALYRMGYHSRMTGHGFRGIASTVLHEHGHEHHLIELQLAHQERNAVSAAYNHATYIAQRTKMMQAWADYLDELRLGAEVLSG</sequence>
<dbReference type="PANTHER" id="PTHR30629">
    <property type="entry name" value="PROPHAGE INTEGRASE"/>
    <property type="match status" value="1"/>
</dbReference>
<organism evidence="6 7">
    <name type="scientific">Piscinibacter koreensis</name>
    <dbReference type="NCBI Taxonomy" id="2742824"/>
    <lineage>
        <taxon>Bacteria</taxon>
        <taxon>Pseudomonadati</taxon>
        <taxon>Pseudomonadota</taxon>
        <taxon>Betaproteobacteria</taxon>
        <taxon>Burkholderiales</taxon>
        <taxon>Sphaerotilaceae</taxon>
        <taxon>Piscinibacter</taxon>
    </lineage>
</organism>
<dbReference type="GO" id="GO:0006310">
    <property type="term" value="P:DNA recombination"/>
    <property type="evidence" value="ECO:0007669"/>
    <property type="project" value="UniProtKB-KW"/>
</dbReference>
<dbReference type="Pfam" id="PF13356">
    <property type="entry name" value="Arm-DNA-bind_3"/>
    <property type="match status" value="1"/>
</dbReference>
<dbReference type="InterPro" id="IPR010998">
    <property type="entry name" value="Integrase_recombinase_N"/>
</dbReference>
<evidence type="ECO:0000256" key="4">
    <source>
        <dbReference type="ARBA" id="ARBA00023172"/>
    </source>
</evidence>
<dbReference type="InterPro" id="IPR011010">
    <property type="entry name" value="DNA_brk_join_enz"/>
</dbReference>
<dbReference type="InterPro" id="IPR038488">
    <property type="entry name" value="Integrase_DNA-bd_sf"/>
</dbReference>
<dbReference type="EMBL" id="JABWMJ010000010">
    <property type="protein sequence ID" value="NUZ08074.1"/>
    <property type="molecule type" value="Genomic_DNA"/>
</dbReference>
<dbReference type="InterPro" id="IPR002104">
    <property type="entry name" value="Integrase_catalytic"/>
</dbReference>
<gene>
    <name evidence="6" type="ORF">HQN59_20110</name>
</gene>
<dbReference type="Gene3D" id="1.10.150.130">
    <property type="match status" value="1"/>
</dbReference>
<dbReference type="GO" id="GO:0003677">
    <property type="term" value="F:DNA binding"/>
    <property type="evidence" value="ECO:0007669"/>
    <property type="project" value="UniProtKB-KW"/>
</dbReference>
<dbReference type="Proteomes" id="UP000529637">
    <property type="component" value="Unassembled WGS sequence"/>
</dbReference>
<dbReference type="PROSITE" id="PS51898">
    <property type="entry name" value="TYR_RECOMBINASE"/>
    <property type="match status" value="1"/>
</dbReference>
<dbReference type="InterPro" id="IPR025166">
    <property type="entry name" value="Integrase_DNA_bind_dom"/>
</dbReference>
<keyword evidence="4" id="KW-0233">DNA recombination</keyword>
<dbReference type="GO" id="GO:0015074">
    <property type="term" value="P:DNA integration"/>
    <property type="evidence" value="ECO:0007669"/>
    <property type="project" value="UniProtKB-KW"/>
</dbReference>
<evidence type="ECO:0000256" key="2">
    <source>
        <dbReference type="ARBA" id="ARBA00022908"/>
    </source>
</evidence>
<proteinExistence type="inferred from homology"/>
<dbReference type="InterPro" id="IPR053876">
    <property type="entry name" value="Phage_int_M"/>
</dbReference>
<dbReference type="Gene3D" id="3.30.160.390">
    <property type="entry name" value="Integrase, DNA-binding domain"/>
    <property type="match status" value="1"/>
</dbReference>
<dbReference type="SUPFAM" id="SSF56349">
    <property type="entry name" value="DNA breaking-rejoining enzymes"/>
    <property type="match status" value="1"/>
</dbReference>
<evidence type="ECO:0000313" key="7">
    <source>
        <dbReference type="Proteomes" id="UP000529637"/>
    </source>
</evidence>